<keyword evidence="9" id="KW-0720">Serine protease</keyword>
<dbReference type="GO" id="GO:0006508">
    <property type="term" value="P:proteolysis"/>
    <property type="evidence" value="ECO:0007669"/>
    <property type="project" value="UniProtKB-KW"/>
</dbReference>
<dbReference type="SUPFAM" id="SSF50156">
    <property type="entry name" value="PDZ domain-like"/>
    <property type="match status" value="2"/>
</dbReference>
<dbReference type="AlphaFoldDB" id="A0A431TMD7"/>
<evidence type="ECO:0000256" key="8">
    <source>
        <dbReference type="ARBA" id="ARBA00022801"/>
    </source>
</evidence>
<organism evidence="15 16">
    <name type="scientific">Variovorax gossypii</name>
    <dbReference type="NCBI Taxonomy" id="1679495"/>
    <lineage>
        <taxon>Bacteria</taxon>
        <taxon>Pseudomonadati</taxon>
        <taxon>Pseudomonadota</taxon>
        <taxon>Betaproteobacteria</taxon>
        <taxon>Burkholderiales</taxon>
        <taxon>Comamonadaceae</taxon>
        <taxon>Variovorax</taxon>
    </lineage>
</organism>
<evidence type="ECO:0000259" key="14">
    <source>
        <dbReference type="PROSITE" id="PS50106"/>
    </source>
</evidence>
<keyword evidence="10" id="KW-0346">Stress response</keyword>
<evidence type="ECO:0000313" key="16">
    <source>
        <dbReference type="Proteomes" id="UP000267418"/>
    </source>
</evidence>
<feature type="domain" description="PDZ" evidence="14">
    <location>
        <begin position="284"/>
        <end position="336"/>
    </location>
</feature>
<gene>
    <name evidence="15" type="ORF">EJP69_10605</name>
</gene>
<dbReference type="SUPFAM" id="SSF50494">
    <property type="entry name" value="Trypsin-like serine proteases"/>
    <property type="match status" value="1"/>
</dbReference>
<dbReference type="OrthoDB" id="8520726at2"/>
<dbReference type="EC" id="3.4.21.107" evidence="4"/>
<keyword evidence="16" id="KW-1185">Reference proteome</keyword>
<evidence type="ECO:0000256" key="5">
    <source>
        <dbReference type="ARBA" id="ARBA00013958"/>
    </source>
</evidence>
<dbReference type="InterPro" id="IPR001940">
    <property type="entry name" value="Peptidase_S1C"/>
</dbReference>
<evidence type="ECO:0000313" key="15">
    <source>
        <dbReference type="EMBL" id="RTQ34846.1"/>
    </source>
</evidence>
<keyword evidence="6" id="KW-0645">Protease</keyword>
<dbReference type="GO" id="GO:0042597">
    <property type="term" value="C:periplasmic space"/>
    <property type="evidence" value="ECO:0007669"/>
    <property type="project" value="UniProtKB-SubCell"/>
</dbReference>
<dbReference type="PANTHER" id="PTHR22939:SF130">
    <property type="entry name" value="PERIPLASMIC SERINE ENDOPROTEASE DEGP-LIKE-RELATED"/>
    <property type="match status" value="1"/>
</dbReference>
<keyword evidence="7" id="KW-0574">Periplasm</keyword>
<evidence type="ECO:0000256" key="10">
    <source>
        <dbReference type="ARBA" id="ARBA00023016"/>
    </source>
</evidence>
<evidence type="ECO:0000256" key="6">
    <source>
        <dbReference type="ARBA" id="ARBA00022670"/>
    </source>
</evidence>
<proteinExistence type="inferred from homology"/>
<dbReference type="InterPro" id="IPR001478">
    <property type="entry name" value="PDZ"/>
</dbReference>
<evidence type="ECO:0000256" key="13">
    <source>
        <dbReference type="SAM" id="SignalP"/>
    </source>
</evidence>
<dbReference type="InterPro" id="IPR009003">
    <property type="entry name" value="Peptidase_S1_PA"/>
</dbReference>
<name>A0A431TMD7_9BURK</name>
<dbReference type="Proteomes" id="UP000267418">
    <property type="component" value="Unassembled WGS sequence"/>
</dbReference>
<feature type="signal peptide" evidence="13">
    <location>
        <begin position="1"/>
        <end position="25"/>
    </location>
</feature>
<evidence type="ECO:0000256" key="4">
    <source>
        <dbReference type="ARBA" id="ARBA00013035"/>
    </source>
</evidence>
<keyword evidence="13" id="KW-0732">Signal</keyword>
<protein>
    <recommendedName>
        <fullName evidence="5">Probable periplasmic serine endoprotease DegP-like</fullName>
        <ecNumber evidence="4">3.4.21.107</ecNumber>
    </recommendedName>
    <alternativeName>
        <fullName evidence="11">Protease Do</fullName>
    </alternativeName>
</protein>
<evidence type="ECO:0000256" key="3">
    <source>
        <dbReference type="ARBA" id="ARBA00010541"/>
    </source>
</evidence>
<reference evidence="15 16" key="1">
    <citation type="submission" date="2018-12" db="EMBL/GenBank/DDBJ databases">
        <title>The genome of Variovorax gossypii DSM 100435.</title>
        <authorList>
            <person name="Gao J."/>
            <person name="Sun J."/>
        </authorList>
    </citation>
    <scope>NUCLEOTIDE SEQUENCE [LARGE SCALE GENOMIC DNA]</scope>
    <source>
        <strain evidence="15 16">DSM 100435</strain>
    </source>
</reference>
<dbReference type="GO" id="GO:0004252">
    <property type="term" value="F:serine-type endopeptidase activity"/>
    <property type="evidence" value="ECO:0007669"/>
    <property type="project" value="InterPro"/>
</dbReference>
<evidence type="ECO:0000256" key="9">
    <source>
        <dbReference type="ARBA" id="ARBA00022825"/>
    </source>
</evidence>
<accession>A0A431TMD7</accession>
<dbReference type="PROSITE" id="PS51257">
    <property type="entry name" value="PROKAR_LIPOPROTEIN"/>
    <property type="match status" value="1"/>
</dbReference>
<comment type="similarity">
    <text evidence="3">Belongs to the peptidase S1C family.</text>
</comment>
<dbReference type="PRINTS" id="PR00834">
    <property type="entry name" value="PROTEASES2C"/>
</dbReference>
<keyword evidence="8" id="KW-0378">Hydrolase</keyword>
<dbReference type="Pfam" id="PF13180">
    <property type="entry name" value="PDZ_2"/>
    <property type="match status" value="1"/>
</dbReference>
<dbReference type="PANTHER" id="PTHR22939">
    <property type="entry name" value="SERINE PROTEASE FAMILY S1C HTRA-RELATED"/>
    <property type="match status" value="1"/>
</dbReference>
<comment type="catalytic activity">
    <reaction evidence="1">
        <text>Acts on substrates that are at least partially unfolded. The cleavage site P1 residue is normally between a pair of hydrophobic residues, such as Val-|-Val.</text>
        <dbReference type="EC" id="3.4.21.107"/>
    </reaction>
</comment>
<dbReference type="InterPro" id="IPR036034">
    <property type="entry name" value="PDZ_sf"/>
</dbReference>
<dbReference type="EMBL" id="RXOE01000002">
    <property type="protein sequence ID" value="RTQ34846.1"/>
    <property type="molecule type" value="Genomic_DNA"/>
</dbReference>
<feature type="chain" id="PRO_5019408527" description="Probable periplasmic serine endoprotease DegP-like" evidence="13">
    <location>
        <begin position="26"/>
        <end position="487"/>
    </location>
</feature>
<dbReference type="SMART" id="SM00228">
    <property type="entry name" value="PDZ"/>
    <property type="match status" value="2"/>
</dbReference>
<comment type="subcellular location">
    <subcellularLocation>
        <location evidence="2">Periplasm</location>
    </subcellularLocation>
</comment>
<evidence type="ECO:0000256" key="7">
    <source>
        <dbReference type="ARBA" id="ARBA00022764"/>
    </source>
</evidence>
<evidence type="ECO:0000256" key="11">
    <source>
        <dbReference type="ARBA" id="ARBA00032850"/>
    </source>
</evidence>
<evidence type="ECO:0000256" key="12">
    <source>
        <dbReference type="SAM" id="MobiDB-lite"/>
    </source>
</evidence>
<evidence type="ECO:0000256" key="1">
    <source>
        <dbReference type="ARBA" id="ARBA00001772"/>
    </source>
</evidence>
<dbReference type="RefSeq" id="WP_126469949.1">
    <property type="nucleotide sequence ID" value="NZ_RXOE01000002.1"/>
</dbReference>
<evidence type="ECO:0000256" key="2">
    <source>
        <dbReference type="ARBA" id="ARBA00004418"/>
    </source>
</evidence>
<dbReference type="Gene3D" id="2.30.42.60">
    <property type="match status" value="1"/>
</dbReference>
<dbReference type="PROSITE" id="PS50106">
    <property type="entry name" value="PDZ"/>
    <property type="match status" value="1"/>
</dbReference>
<dbReference type="Gene3D" id="2.40.10.120">
    <property type="match status" value="1"/>
</dbReference>
<comment type="caution">
    <text evidence="15">The sequence shown here is derived from an EMBL/GenBank/DDBJ whole genome shotgun (WGS) entry which is preliminary data.</text>
</comment>
<dbReference type="Gene3D" id="2.30.42.10">
    <property type="match status" value="1"/>
</dbReference>
<dbReference type="Pfam" id="PF13365">
    <property type="entry name" value="Trypsin_2"/>
    <property type="match status" value="1"/>
</dbReference>
<sequence>MHRTALTARFACALVAGACLLGACAAPGSTPTPAPPVTAGSAGPTPPPGFSSLVASRGASVVDIATLRVGRDENPQDIELEIAPERDFADRLAWPLPASARISQIRDLASGVIIRDDGLILTSAHVVTNIDEVQVRLDDGRRFTARVVGVDRRTDVGLLKIDATALPVAVIGDSSTLGPGDWVAAISSPFGFHGSVTAGVVSAIDRVMGGAGEIPFIQTDVAINPGSSGSPLFNSRGEVVGINSMIYSGSGGYMGLSFAVPINLSMRIADELQAHGTVRRSYLGAEFQEMTPALAQSFGLPAATGALVVRVEAGSPAEAAGLAQGDAVLALDRKPLARFIDLPRQITQRPPGSRLRLEVWREGAARILQATLAAQPASAATTFSAAPSEWKDGLGLSLADISPAQRLQLRMESGLMVREAEGLARSEGIRAGDVVVALNTTRLYRADDFRRALGRVPAGNTVALLVMRDQRLAYVAIRLPASRRDRS</sequence>
<feature type="region of interest" description="Disordered" evidence="12">
    <location>
        <begin position="30"/>
        <end position="49"/>
    </location>
</feature>